<proteinExistence type="predicted"/>
<accession>A0A9X6S603</accession>
<dbReference type="EMBL" id="LXZO01000066">
    <property type="protein sequence ID" value="PAY48305.1"/>
    <property type="molecule type" value="Genomic_DNA"/>
</dbReference>
<dbReference type="Proteomes" id="UP000218139">
    <property type="component" value="Unassembled WGS sequence"/>
</dbReference>
<reference evidence="1 2" key="1">
    <citation type="submission" date="2016-05" db="EMBL/GenBank/DDBJ databases">
        <authorList>
            <person name="Lee J.-Y."/>
            <person name="Kim E.B."/>
            <person name="Choi Y.-J."/>
        </authorList>
    </citation>
    <scope>NUCLEOTIDE SEQUENCE [LARGE SCALE GENOMIC DNA]</scope>
    <source>
        <strain evidence="1 2">KLA006</strain>
    </source>
</reference>
<name>A0A9X6S603_9LACO</name>
<organism evidence="1 2">
    <name type="scientific">Ligilactobacillus salivarius</name>
    <dbReference type="NCBI Taxonomy" id="1624"/>
    <lineage>
        <taxon>Bacteria</taxon>
        <taxon>Bacillati</taxon>
        <taxon>Bacillota</taxon>
        <taxon>Bacilli</taxon>
        <taxon>Lactobacillales</taxon>
        <taxon>Lactobacillaceae</taxon>
        <taxon>Ligilactobacillus</taxon>
    </lineage>
</organism>
<gene>
    <name evidence="1" type="ORF">A8C52_05090</name>
</gene>
<evidence type="ECO:0000313" key="1">
    <source>
        <dbReference type="EMBL" id="PAY48305.1"/>
    </source>
</evidence>
<comment type="caution">
    <text evidence="1">The sequence shown here is derived from an EMBL/GenBank/DDBJ whole genome shotgun (WGS) entry which is preliminary data.</text>
</comment>
<evidence type="ECO:0000313" key="2">
    <source>
        <dbReference type="Proteomes" id="UP000218139"/>
    </source>
</evidence>
<protein>
    <submittedName>
        <fullName evidence="1">Uncharacterized protein</fullName>
    </submittedName>
</protein>
<dbReference type="AlphaFoldDB" id="A0A9X6S603"/>
<sequence length="76" mass="9433">MKNVDPTVVCKLKVSYFRFLWKQKECDYMVETKDKKEPCNVYDRFTQELDKKQRKEFEKLTQKQKLAVIKDYLRKY</sequence>